<keyword evidence="5" id="KW-0732">Signal</keyword>
<evidence type="ECO:0000313" key="9">
    <source>
        <dbReference type="EMBL" id="CAL4763404.1"/>
    </source>
</evidence>
<feature type="domain" description="NADP-dependent oxidoreductase" evidence="6">
    <location>
        <begin position="38"/>
        <end position="298"/>
    </location>
</feature>
<keyword evidence="2" id="KW-0521">NADP</keyword>
<evidence type="ECO:0000259" key="6">
    <source>
        <dbReference type="Pfam" id="PF00248"/>
    </source>
</evidence>
<evidence type="ECO:0000256" key="1">
    <source>
        <dbReference type="ARBA" id="ARBA00007905"/>
    </source>
</evidence>
<dbReference type="Gene3D" id="3.20.20.100">
    <property type="entry name" value="NADP-dependent oxidoreductase domain"/>
    <property type="match status" value="1"/>
</dbReference>
<evidence type="ECO:0000256" key="5">
    <source>
        <dbReference type="SAM" id="SignalP"/>
    </source>
</evidence>
<keyword evidence="10" id="KW-1185">Reference proteome</keyword>
<dbReference type="InterPro" id="IPR023210">
    <property type="entry name" value="NADP_OxRdtase_dom"/>
</dbReference>
<gene>
    <name evidence="7" type="ORF">C1SCF055_LOCUS4348</name>
</gene>
<dbReference type="InterPro" id="IPR018170">
    <property type="entry name" value="Aldo/ket_reductase_CS"/>
</dbReference>
<evidence type="ECO:0000256" key="3">
    <source>
        <dbReference type="ARBA" id="ARBA00023002"/>
    </source>
</evidence>
<dbReference type="AlphaFoldDB" id="A0A9P1BMM1"/>
<dbReference type="GO" id="GO:0016616">
    <property type="term" value="F:oxidoreductase activity, acting on the CH-OH group of donors, NAD or NADP as acceptor"/>
    <property type="evidence" value="ECO:0007669"/>
    <property type="project" value="UniProtKB-ARBA"/>
</dbReference>
<name>A0A9P1BMM1_9DINO</name>
<feature type="compositionally biased region" description="Basic and acidic residues" evidence="4">
    <location>
        <begin position="374"/>
        <end position="391"/>
    </location>
</feature>
<reference evidence="8" key="2">
    <citation type="submission" date="2024-04" db="EMBL/GenBank/DDBJ databases">
        <authorList>
            <person name="Chen Y."/>
            <person name="Shah S."/>
            <person name="Dougan E. K."/>
            <person name="Thang M."/>
            <person name="Chan C."/>
        </authorList>
    </citation>
    <scope>NUCLEOTIDE SEQUENCE [LARGE SCALE GENOMIC DNA]</scope>
</reference>
<dbReference type="EMBL" id="CAMXCT020000243">
    <property type="protein sequence ID" value="CAL1129467.1"/>
    <property type="molecule type" value="Genomic_DNA"/>
</dbReference>
<dbReference type="PRINTS" id="PR00069">
    <property type="entry name" value="ALDKETRDTASE"/>
</dbReference>
<dbReference type="InterPro" id="IPR020471">
    <property type="entry name" value="AKR"/>
</dbReference>
<dbReference type="EMBL" id="CAMXCT010000243">
    <property type="protein sequence ID" value="CAI3976092.1"/>
    <property type="molecule type" value="Genomic_DNA"/>
</dbReference>
<comment type="similarity">
    <text evidence="1">Belongs to the aldo/keto reductase family.</text>
</comment>
<dbReference type="Pfam" id="PF00248">
    <property type="entry name" value="Aldo_ket_red"/>
    <property type="match status" value="1"/>
</dbReference>
<evidence type="ECO:0000313" key="7">
    <source>
        <dbReference type="EMBL" id="CAI3976092.1"/>
    </source>
</evidence>
<evidence type="ECO:0000313" key="10">
    <source>
        <dbReference type="Proteomes" id="UP001152797"/>
    </source>
</evidence>
<organism evidence="7">
    <name type="scientific">Cladocopium goreaui</name>
    <dbReference type="NCBI Taxonomy" id="2562237"/>
    <lineage>
        <taxon>Eukaryota</taxon>
        <taxon>Sar</taxon>
        <taxon>Alveolata</taxon>
        <taxon>Dinophyceae</taxon>
        <taxon>Suessiales</taxon>
        <taxon>Symbiodiniaceae</taxon>
        <taxon>Cladocopium</taxon>
    </lineage>
</organism>
<evidence type="ECO:0000256" key="2">
    <source>
        <dbReference type="ARBA" id="ARBA00022857"/>
    </source>
</evidence>
<keyword evidence="3" id="KW-0560">Oxidoreductase</keyword>
<evidence type="ECO:0000256" key="4">
    <source>
        <dbReference type="SAM" id="MobiDB-lite"/>
    </source>
</evidence>
<feature type="region of interest" description="Disordered" evidence="4">
    <location>
        <begin position="349"/>
        <end position="391"/>
    </location>
</feature>
<dbReference type="PROSITE" id="PS00062">
    <property type="entry name" value="ALDOKETO_REDUCTASE_2"/>
    <property type="match status" value="1"/>
</dbReference>
<evidence type="ECO:0000313" key="8">
    <source>
        <dbReference type="EMBL" id="CAL1129467.1"/>
    </source>
</evidence>
<accession>A0A9P1BMM1</accession>
<dbReference type="SUPFAM" id="SSF51430">
    <property type="entry name" value="NAD(P)-linked oxidoreductase"/>
    <property type="match status" value="1"/>
</dbReference>
<dbReference type="CDD" id="cd19071">
    <property type="entry name" value="AKR_AKR1-5-like"/>
    <property type="match status" value="1"/>
</dbReference>
<sequence>MALARVTTALLALPAVSAVAVPDVEISPGVKMPMIAFGTYRGSLTTCSVVEGVHQWLEIGGRHIDTAHNYGTEADVGKALRESDVKREDIFITTKIPGPIGSDAVQKMVLNETLPKLGVEYVDLLLIHTPCLDFKDFPNKCGSKLQKERLDTWHGITELRKQGKVRAIGVSNYLAEQVKEVIDEFKEAPAVNQVQWHLAHHDETLRSAMHSYGVTLEAWASLGGPTAQGGTSISLGDERLKKLAGRYGMSTAQLELRWETQRGVVPVTATCTKDHAVGDLNAFNFTLSEEDLEYLDGLKADYVPKMFLLVGPMPPGTARKVAHWKARALRVKQTETTAVWEEKDEFKVSPAAQVSPELTPERTRFGQENSPDFPAEKENNADPEVSPERKTKLQNLQKLTAKWNSPKDDLTEKMEKPDKMQACQRGLLETACNSWLSLSYRSHPKDLQDIIDDIDAQFWNQGALLQVSLKRINCN</sequence>
<dbReference type="InterPro" id="IPR036812">
    <property type="entry name" value="NAD(P)_OxRdtase_dom_sf"/>
</dbReference>
<proteinExistence type="inferred from homology"/>
<dbReference type="OrthoDB" id="409181at2759"/>
<dbReference type="PANTHER" id="PTHR43827">
    <property type="entry name" value="2,5-DIKETO-D-GLUCONIC ACID REDUCTASE"/>
    <property type="match status" value="1"/>
</dbReference>
<protein>
    <submittedName>
        <fullName evidence="9">9,11-endoperoxide prostaglandin H2 reductase (Prostaglandin F2-alpha synthase)</fullName>
    </submittedName>
</protein>
<dbReference type="Proteomes" id="UP001152797">
    <property type="component" value="Unassembled WGS sequence"/>
</dbReference>
<dbReference type="PANTHER" id="PTHR43827:SF3">
    <property type="entry name" value="NADP-DEPENDENT OXIDOREDUCTASE DOMAIN-CONTAINING PROTEIN"/>
    <property type="match status" value="1"/>
</dbReference>
<dbReference type="EMBL" id="CAMXCT030000243">
    <property type="protein sequence ID" value="CAL4763404.1"/>
    <property type="molecule type" value="Genomic_DNA"/>
</dbReference>
<feature type="chain" id="PRO_5043269601" evidence="5">
    <location>
        <begin position="19"/>
        <end position="475"/>
    </location>
</feature>
<comment type="caution">
    <text evidence="7">The sequence shown here is derived from an EMBL/GenBank/DDBJ whole genome shotgun (WGS) entry which is preliminary data.</text>
</comment>
<feature type="signal peptide" evidence="5">
    <location>
        <begin position="1"/>
        <end position="18"/>
    </location>
</feature>
<reference evidence="7" key="1">
    <citation type="submission" date="2022-10" db="EMBL/GenBank/DDBJ databases">
        <authorList>
            <person name="Chen Y."/>
            <person name="Dougan E. K."/>
            <person name="Chan C."/>
            <person name="Rhodes N."/>
            <person name="Thang M."/>
        </authorList>
    </citation>
    <scope>NUCLEOTIDE SEQUENCE</scope>
</reference>